<proteinExistence type="predicted"/>
<feature type="region of interest" description="Disordered" evidence="1">
    <location>
        <begin position="517"/>
        <end position="538"/>
    </location>
</feature>
<feature type="transmembrane region" description="Helical" evidence="2">
    <location>
        <begin position="79"/>
        <end position="98"/>
    </location>
</feature>
<dbReference type="Gene3D" id="2.60.40.650">
    <property type="match status" value="1"/>
</dbReference>
<dbReference type="AlphaFoldDB" id="A0A6J6V3J5"/>
<feature type="transmembrane region" description="Helical" evidence="2">
    <location>
        <begin position="179"/>
        <end position="198"/>
    </location>
</feature>
<keyword evidence="2" id="KW-0812">Transmembrane</keyword>
<evidence type="ECO:0000256" key="1">
    <source>
        <dbReference type="SAM" id="MobiDB-lite"/>
    </source>
</evidence>
<dbReference type="SUPFAM" id="SSF81296">
    <property type="entry name" value="E set domains"/>
    <property type="match status" value="1"/>
</dbReference>
<keyword evidence="2" id="KW-0472">Membrane</keyword>
<protein>
    <submittedName>
        <fullName evidence="5">Unannotated protein</fullName>
    </submittedName>
</protein>
<evidence type="ECO:0000256" key="2">
    <source>
        <dbReference type="SAM" id="Phobius"/>
    </source>
</evidence>
<feature type="domain" description="Moybdenum cofactor oxidoreductase dimerisation" evidence="4">
    <location>
        <begin position="444"/>
        <end position="518"/>
    </location>
</feature>
<dbReference type="GO" id="GO:0030151">
    <property type="term" value="F:molybdenum ion binding"/>
    <property type="evidence" value="ECO:0007669"/>
    <property type="project" value="InterPro"/>
</dbReference>
<dbReference type="GO" id="GO:0008482">
    <property type="term" value="F:sulfite oxidase activity"/>
    <property type="evidence" value="ECO:0007669"/>
    <property type="project" value="TreeGrafter"/>
</dbReference>
<evidence type="ECO:0000313" key="5">
    <source>
        <dbReference type="EMBL" id="CAB4765755.1"/>
    </source>
</evidence>
<feature type="transmembrane region" description="Helical" evidence="2">
    <location>
        <begin position="133"/>
        <end position="158"/>
    </location>
</feature>
<accession>A0A6J6V3J5</accession>
<dbReference type="EMBL" id="CAEZYR010000140">
    <property type="protein sequence ID" value="CAB4765755.1"/>
    <property type="molecule type" value="Genomic_DNA"/>
</dbReference>
<dbReference type="GO" id="GO:0043546">
    <property type="term" value="F:molybdopterin cofactor binding"/>
    <property type="evidence" value="ECO:0007669"/>
    <property type="project" value="TreeGrafter"/>
</dbReference>
<dbReference type="GO" id="GO:0020037">
    <property type="term" value="F:heme binding"/>
    <property type="evidence" value="ECO:0007669"/>
    <property type="project" value="TreeGrafter"/>
</dbReference>
<gene>
    <name evidence="5" type="ORF">UFOPK2754_02759</name>
</gene>
<dbReference type="InterPro" id="IPR036374">
    <property type="entry name" value="OxRdtase_Mopterin-bd_sf"/>
</dbReference>
<feature type="transmembrane region" description="Helical" evidence="2">
    <location>
        <begin position="39"/>
        <end position="59"/>
    </location>
</feature>
<keyword evidence="2" id="KW-1133">Transmembrane helix</keyword>
<dbReference type="InterPro" id="IPR014756">
    <property type="entry name" value="Ig_E-set"/>
</dbReference>
<organism evidence="5">
    <name type="scientific">freshwater metagenome</name>
    <dbReference type="NCBI Taxonomy" id="449393"/>
    <lineage>
        <taxon>unclassified sequences</taxon>
        <taxon>metagenomes</taxon>
        <taxon>ecological metagenomes</taxon>
    </lineage>
</organism>
<name>A0A6J6V3J5_9ZZZZ</name>
<dbReference type="GO" id="GO:0006790">
    <property type="term" value="P:sulfur compound metabolic process"/>
    <property type="evidence" value="ECO:0007669"/>
    <property type="project" value="TreeGrafter"/>
</dbReference>
<reference evidence="5" key="1">
    <citation type="submission" date="2020-05" db="EMBL/GenBank/DDBJ databases">
        <authorList>
            <person name="Chiriac C."/>
            <person name="Salcher M."/>
            <person name="Ghai R."/>
            <person name="Kavagutti S V."/>
        </authorList>
    </citation>
    <scope>NUCLEOTIDE SEQUENCE</scope>
</reference>
<dbReference type="Pfam" id="PF00174">
    <property type="entry name" value="Oxidored_molyb"/>
    <property type="match status" value="1"/>
</dbReference>
<dbReference type="Gene3D" id="3.90.420.10">
    <property type="entry name" value="Oxidoreductase, molybdopterin-binding domain"/>
    <property type="match status" value="1"/>
</dbReference>
<dbReference type="SUPFAM" id="SSF56524">
    <property type="entry name" value="Oxidoreductase molybdopterin-binding domain"/>
    <property type="match status" value="1"/>
</dbReference>
<dbReference type="PANTHER" id="PTHR19372">
    <property type="entry name" value="SULFITE REDUCTASE"/>
    <property type="match status" value="1"/>
</dbReference>
<dbReference type="InterPro" id="IPR000572">
    <property type="entry name" value="OxRdtase_Mopterin-bd_dom"/>
</dbReference>
<evidence type="ECO:0000259" key="3">
    <source>
        <dbReference type="Pfam" id="PF00174"/>
    </source>
</evidence>
<dbReference type="Pfam" id="PF03404">
    <property type="entry name" value="Mo-co_dimer"/>
    <property type="match status" value="1"/>
</dbReference>
<feature type="domain" description="Oxidoreductase molybdopterin-binding" evidence="3">
    <location>
        <begin position="267"/>
        <end position="418"/>
    </location>
</feature>
<feature type="transmembrane region" description="Helical" evidence="2">
    <location>
        <begin position="12"/>
        <end position="32"/>
    </location>
</feature>
<dbReference type="PANTHER" id="PTHR19372:SF7">
    <property type="entry name" value="SULFITE OXIDASE, MITOCHONDRIAL"/>
    <property type="match status" value="1"/>
</dbReference>
<dbReference type="InterPro" id="IPR005066">
    <property type="entry name" value="MoCF_OxRdtse_dimer"/>
</dbReference>
<evidence type="ECO:0000259" key="4">
    <source>
        <dbReference type="Pfam" id="PF03404"/>
    </source>
</evidence>
<sequence>MPPNHDGATPAAPAIAVPSWVGALTGVIAAGVALAIGELISGFTATVPSLVIAVGELFVDKAPGAVVESGIQAAGTNDKPILLFTIVIASLLVGALIGREALTNRRRSDIGFLAFGLFGAWAAQRNPFSSTGWAIVAALAAAAAGALTVRVALGIASIPQVSTDVDGVAPADSFPARRAFLGLTGAAAVAAVGVSTLGRSLRNDRSVEAVRQQVSLPPAGGATASGAIATTGVVAKATPAAALDAVPSISSYITPSKTFYRIDNALVVPQVDPKKWKLAIGGLVDRPLELTYDDILAMDLVEKTVTLSCVSNPVGDKYVGNAVWRGVPLTTLLERAGVQPAGKQIVGISVDDFDASFPTELAYDGRTALLAVGMNGEPLPVIHGFPARLVVAGLYGYVSAVKWLQEIRLVDDDYEAYWIPRGWSKLGPIKTQSRIDVPRSSKVAAGNIAIGGVAWAPGKGIAKVEVQIDNGEWQSCTVGGATSDETWVQWKLDWDAKPGKHTIRVRATDKTGYTQGAKQVAPEPNGAEGQHAVSVTVA</sequence>